<dbReference type="EMBL" id="FQUO01000027">
    <property type="protein sequence ID" value="SHG34627.1"/>
    <property type="molecule type" value="Genomic_DNA"/>
</dbReference>
<dbReference type="STRING" id="1302690.BUE76_05020"/>
<keyword evidence="1" id="KW-0732">Signal</keyword>
<reference evidence="2 3" key="1">
    <citation type="submission" date="2016-11" db="EMBL/GenBank/DDBJ databases">
        <authorList>
            <person name="Jaros S."/>
            <person name="Januszkiewicz K."/>
            <person name="Wedrychowicz H."/>
        </authorList>
    </citation>
    <scope>NUCLEOTIDE SEQUENCE [LARGE SCALE GENOMIC DNA]</scope>
    <source>
        <strain evidence="2 3">DSM 26897</strain>
    </source>
</reference>
<name>A0A1M5J207_9BACT</name>
<dbReference type="SUPFAM" id="SSF56935">
    <property type="entry name" value="Porins"/>
    <property type="match status" value="1"/>
</dbReference>
<dbReference type="Gene3D" id="2.40.160.10">
    <property type="entry name" value="Porin"/>
    <property type="match status" value="1"/>
</dbReference>
<organism evidence="2 3">
    <name type="scientific">Cnuella takakiae</name>
    <dbReference type="NCBI Taxonomy" id="1302690"/>
    <lineage>
        <taxon>Bacteria</taxon>
        <taxon>Pseudomonadati</taxon>
        <taxon>Bacteroidota</taxon>
        <taxon>Chitinophagia</taxon>
        <taxon>Chitinophagales</taxon>
        <taxon>Chitinophagaceae</taxon>
        <taxon>Cnuella</taxon>
    </lineage>
</organism>
<feature type="signal peptide" evidence="1">
    <location>
        <begin position="1"/>
        <end position="23"/>
    </location>
</feature>
<protein>
    <recommendedName>
        <fullName evidence="4">Phosphate-selective porin OprO and OprP</fullName>
    </recommendedName>
</protein>
<keyword evidence="3" id="KW-1185">Reference proteome</keyword>
<dbReference type="AlphaFoldDB" id="A0A1M5J207"/>
<sequence length="436" mass="49538">MKSVLFIVVAACALFLMPFNAAAQRYLTEYDSTLFIRDTVRPVVKRMENLYFSGYIQPQFQVAQSKGAPSYEGGNFSEFSNNRFMLRRARVKLDYFFPSKNSSFPAALFAFQFDATERGVNVRDMYARVFEPKGHNFALTMGIFARPFGYEINLSSAFRETPERGRMSQILMPTERDLGAMLSYEPQKKKGKFKPFKLDVALVNGQGLAPGGTTDFDQYKDLVSRFTLKPIPVGGLTLSGGLSLLNGGWRQATKYKWTMSDNSGKYNFNLDSSLSNLGGKAERRYYGADVQLVKKHGWGKTEFRAEYWRGLQPGTAKTTTNPGILPLDPTFIRPFDGGFFYFLQNLGNSKNELMVKYDWYDPNRKVGGPQIGMNGGGFTAADVRFDTWGVGLTRWLTDRVKFLVYYDFVKNEKTSVAGYTQDLKDNIFTARFQFRF</sequence>
<dbReference type="RefSeq" id="WP_073048585.1">
    <property type="nucleotide sequence ID" value="NZ_FQUO01000027.1"/>
</dbReference>
<evidence type="ECO:0000313" key="2">
    <source>
        <dbReference type="EMBL" id="SHG34627.1"/>
    </source>
</evidence>
<dbReference type="InterPro" id="IPR023614">
    <property type="entry name" value="Porin_dom_sf"/>
</dbReference>
<dbReference type="OrthoDB" id="925187at2"/>
<accession>A0A1M5J207</accession>
<evidence type="ECO:0000313" key="3">
    <source>
        <dbReference type="Proteomes" id="UP000184368"/>
    </source>
</evidence>
<evidence type="ECO:0008006" key="4">
    <source>
        <dbReference type="Google" id="ProtNLM"/>
    </source>
</evidence>
<evidence type="ECO:0000256" key="1">
    <source>
        <dbReference type="SAM" id="SignalP"/>
    </source>
</evidence>
<dbReference type="Proteomes" id="UP000184368">
    <property type="component" value="Unassembled WGS sequence"/>
</dbReference>
<feature type="chain" id="PRO_5012160605" description="Phosphate-selective porin OprO and OprP" evidence="1">
    <location>
        <begin position="24"/>
        <end position="436"/>
    </location>
</feature>
<proteinExistence type="predicted"/>
<gene>
    <name evidence="2" type="ORF">SAMN05444008_12721</name>
</gene>